<feature type="region of interest" description="Disordered" evidence="3">
    <location>
        <begin position="191"/>
        <end position="238"/>
    </location>
</feature>
<dbReference type="GO" id="GO:0003723">
    <property type="term" value="F:RNA binding"/>
    <property type="evidence" value="ECO:0007669"/>
    <property type="project" value="UniProtKB-KW"/>
</dbReference>
<feature type="compositionally biased region" description="Low complexity" evidence="3">
    <location>
        <begin position="304"/>
        <end position="317"/>
    </location>
</feature>
<evidence type="ECO:0000313" key="5">
    <source>
        <dbReference type="EMBL" id="EED15831.1"/>
    </source>
</evidence>
<dbReference type="GO" id="GO:0015074">
    <property type="term" value="P:DNA integration"/>
    <property type="evidence" value="ECO:0007669"/>
    <property type="project" value="InterPro"/>
</dbReference>
<feature type="region of interest" description="Disordered" evidence="3">
    <location>
        <begin position="283"/>
        <end position="317"/>
    </location>
</feature>
<dbReference type="InterPro" id="IPR036875">
    <property type="entry name" value="Znf_CCHC_sf"/>
</dbReference>
<feature type="compositionally biased region" description="Pro residues" evidence="3">
    <location>
        <begin position="287"/>
        <end position="303"/>
    </location>
</feature>
<keyword evidence="1" id="KW-0378">Hydrolase</keyword>
<dbReference type="eggNOG" id="KOG0017">
    <property type="taxonomic scope" value="Eukaryota"/>
</dbReference>
<proteinExistence type="predicted"/>
<dbReference type="Proteomes" id="UP000001745">
    <property type="component" value="Unassembled WGS sequence"/>
</dbReference>
<dbReference type="OMA" id="AGNRYFM"/>
<name>B8MFW4_TALSN</name>
<dbReference type="HOGENOM" id="CLU_001650_5_0_1"/>
<dbReference type="InterPro" id="IPR013103">
    <property type="entry name" value="RVT_2"/>
</dbReference>
<evidence type="ECO:0000256" key="3">
    <source>
        <dbReference type="SAM" id="MobiDB-lite"/>
    </source>
</evidence>
<feature type="domain" description="Integrase catalytic" evidence="4">
    <location>
        <begin position="522"/>
        <end position="700"/>
    </location>
</feature>
<reference evidence="6" key="1">
    <citation type="journal article" date="2015" name="Genome Announc.">
        <title>Genome sequence of the AIDS-associated pathogen Penicillium marneffei (ATCC18224) and its near taxonomic relative Talaromyces stipitatus (ATCC10500).</title>
        <authorList>
            <person name="Nierman W.C."/>
            <person name="Fedorova-Abrams N.D."/>
            <person name="Andrianopoulos A."/>
        </authorList>
    </citation>
    <scope>NUCLEOTIDE SEQUENCE [LARGE SCALE GENOMIC DNA]</scope>
    <source>
        <strain evidence="6">ATCC 10500 / CBS 375.48 / QM 6759 / NRRL 1006</strain>
    </source>
</reference>
<dbReference type="InterPro" id="IPR054722">
    <property type="entry name" value="PolX-like_BBD"/>
</dbReference>
<dbReference type="Pfam" id="PF14223">
    <property type="entry name" value="Retrotran_gag_2"/>
    <property type="match status" value="1"/>
</dbReference>
<dbReference type="PROSITE" id="PS50994">
    <property type="entry name" value="INTEGRASE"/>
    <property type="match status" value="1"/>
</dbReference>
<keyword evidence="1" id="KW-0064">Aspartyl protease</keyword>
<dbReference type="SUPFAM" id="SSF57756">
    <property type="entry name" value="Retrovirus zinc finger-like domains"/>
    <property type="match status" value="1"/>
</dbReference>
<evidence type="ECO:0000256" key="1">
    <source>
        <dbReference type="ARBA" id="ARBA00022750"/>
    </source>
</evidence>
<gene>
    <name evidence="5" type="ORF">TSTA_009530</name>
</gene>
<dbReference type="STRING" id="441959.B8MFW4"/>
<evidence type="ECO:0000259" key="4">
    <source>
        <dbReference type="PROSITE" id="PS50994"/>
    </source>
</evidence>
<dbReference type="SUPFAM" id="SSF53098">
    <property type="entry name" value="Ribonuclease H-like"/>
    <property type="match status" value="1"/>
</dbReference>
<dbReference type="Pfam" id="PF13976">
    <property type="entry name" value="gag_pre-integrs"/>
    <property type="match status" value="1"/>
</dbReference>
<protein>
    <recommendedName>
        <fullName evidence="4">Integrase catalytic domain-containing protein</fullName>
    </recommendedName>
</protein>
<evidence type="ECO:0000313" key="6">
    <source>
        <dbReference type="Proteomes" id="UP000001745"/>
    </source>
</evidence>
<dbReference type="OrthoDB" id="1751483at2759"/>
<dbReference type="EMBL" id="EQ962656">
    <property type="protein sequence ID" value="EED15831.1"/>
    <property type="molecule type" value="Genomic_DNA"/>
</dbReference>
<organism evidence="5 6">
    <name type="scientific">Talaromyces stipitatus (strain ATCC 10500 / CBS 375.48 / QM 6759 / NRRL 1006)</name>
    <name type="common">Penicillium stipitatum</name>
    <dbReference type="NCBI Taxonomy" id="441959"/>
    <lineage>
        <taxon>Eukaryota</taxon>
        <taxon>Fungi</taxon>
        <taxon>Dikarya</taxon>
        <taxon>Ascomycota</taxon>
        <taxon>Pezizomycotina</taxon>
        <taxon>Eurotiomycetes</taxon>
        <taxon>Eurotiomycetidae</taxon>
        <taxon>Eurotiales</taxon>
        <taxon>Trichocomaceae</taxon>
        <taxon>Talaromyces</taxon>
        <taxon>Talaromyces sect. Talaromyces</taxon>
    </lineage>
</organism>
<dbReference type="InterPro" id="IPR025724">
    <property type="entry name" value="GAG-pre-integrase_dom"/>
</dbReference>
<accession>B8MFW4</accession>
<dbReference type="InterPro" id="IPR036397">
    <property type="entry name" value="RNaseH_sf"/>
</dbReference>
<dbReference type="GeneID" id="8102749"/>
<dbReference type="VEuPathDB" id="FungiDB:TSTA_009530"/>
<dbReference type="Pfam" id="PF07727">
    <property type="entry name" value="RVT_2"/>
    <property type="match status" value="2"/>
</dbReference>
<dbReference type="Gene3D" id="3.30.420.10">
    <property type="entry name" value="Ribonuclease H-like superfamily/Ribonuclease H"/>
    <property type="match status" value="1"/>
</dbReference>
<dbReference type="InterPro" id="IPR001584">
    <property type="entry name" value="Integrase_cat-core"/>
</dbReference>
<dbReference type="PANTHER" id="PTHR11439:SF467">
    <property type="entry name" value="INTEGRASE CATALYTIC DOMAIN-CONTAINING PROTEIN"/>
    <property type="match status" value="1"/>
</dbReference>
<dbReference type="RefSeq" id="XP_002483065.1">
    <property type="nucleotide sequence ID" value="XM_002483020.1"/>
</dbReference>
<dbReference type="InParanoid" id="B8MFW4"/>
<sequence length="1395" mass="157631">MSASNTFTSGEKLPILDYSNWVDWSEYWQDHLILYDLWQYVDPTSTVTVPPPTTNVNRDIAKTLTENLTKIRQHVSPECRKLLVGHTNPRDLWSSLKAGCDRGTTLPLIAQYESFHNNKWEPKDTISTYTSRFRNIFLSLENTSYKIHRDIAVHILVDRLPDCYKTEGQTAKQLNLPFIETVTYLLANIKDSSSEGDNTSGQALVTRGRRPNRRTSSRNLRNGGNNSNSNRRERSNRNSRNKRLICNWCKREGHYERDCHIRQQQLDSGAAKLDRGRAYLVQQPSSLQPPPQPLPLLAPPPPQANFSSSQSQSSESNAYSYPSHLLLTRASYINSEIRQQDYLSWILDSGATQHFCNSKLDLKDYKHFLEPREIYLGDNTTIYAEGSGTQHLQVGPYILVLNVWFVPKLAENLLSLQLLDRAGYSTLIENGIVYIRQQGDSNSAWFQLANSKHGDLYRMHISPSSLVNAPRALRTREFSTLRLWHNRLGHRNFRSVGDLMNLSVPRQLPTCTACLQGKMKADSHPPVLERCSKSFDRVHADLIPLDGISLGGSKYMLLLVDDYTRYAWCYFASSKNVPAITPLLQGFINLVLTQFNAVIKSWRTDGGTGEFINSMVKEINRQYGILHQVSTSGVKQQNGVLERRVQTIKNMERSMRAGAGVLDDYRLQAESLATSVFLTNILPSTTLGNISPHLLLYKKQPPLTTLKPWGCLVWIHLRKEHRSSSSDPRCRPAMMVGYIQDSKSIYKCLDLHTLQTSNHSEIKFDEDLFPGPWLKRPAGFKLSIAHKRNPPGSAVDTVLGQSVPGALPNVSSVPFSSMNPFWLQQSQPPADPVNPEDPAKPVDPMELADVAQRALDSPQSLALRMDSQPIYNPRGSVVFGTCVKIHEHDTTRELVEAALIVQGMESLSCPPWQTAERIQTDHNGDPLSYSDALLQDPIRWPPAVQEELKSHEENGTWIVQEISQMPKGCKPIPGKWVFKRKPSPDEGIRYKARLVIKGFLQRFGSLRNLDIITAFLNGDIDSEVYMGIPEGMDLDPKKYVLKLRRSLYGLKQAPRIWWDRMTSFLLKAGFYQCDAEPAIFIRSLDNKFLILLLFVDDILLTGDQDAIEEFVKECCNEFKTRDIGTPRRFLGIHIEHRNGKVILHQKAYIQRILERFNAPTNPVATPLDPKHPLVEATNAESLNETDALEYRAAVGALIYLMICTRPDLAFALSRLSKFVQKPGIKHAAALKRVLRYLAGTQNLGIAYCKSYSNDSVLYGYSDSDFAADLNNRRSTSGFIFLLNGGPISWKSKQQSLVTSSTHDAEYVGLATASYEVIWLRKLILAILPQYAEHTMPSNTIHCDNQGAIATANQPSHSPSTRSKHIDIRFHVIREAIANGLIRLEYIRTTEMTADI</sequence>
<dbReference type="InterPro" id="IPR012337">
    <property type="entry name" value="RNaseH-like_sf"/>
</dbReference>
<dbReference type="GO" id="GO:0005634">
    <property type="term" value="C:nucleus"/>
    <property type="evidence" value="ECO:0007669"/>
    <property type="project" value="UniProtKB-ARBA"/>
</dbReference>
<dbReference type="Pfam" id="PF22936">
    <property type="entry name" value="Pol_BBD"/>
    <property type="match status" value="1"/>
</dbReference>
<dbReference type="FunCoup" id="B8MFW4">
    <property type="interactions" value="60"/>
</dbReference>
<keyword evidence="1" id="KW-0645">Protease</keyword>
<keyword evidence="2" id="KW-0694">RNA-binding</keyword>
<dbReference type="SUPFAM" id="SSF56672">
    <property type="entry name" value="DNA/RNA polymerases"/>
    <property type="match status" value="1"/>
</dbReference>
<dbReference type="GO" id="GO:0008270">
    <property type="term" value="F:zinc ion binding"/>
    <property type="evidence" value="ECO:0007669"/>
    <property type="project" value="InterPro"/>
</dbReference>
<dbReference type="PANTHER" id="PTHR11439">
    <property type="entry name" value="GAG-POL-RELATED RETROTRANSPOSON"/>
    <property type="match status" value="1"/>
</dbReference>
<dbReference type="GO" id="GO:0004190">
    <property type="term" value="F:aspartic-type endopeptidase activity"/>
    <property type="evidence" value="ECO:0007669"/>
    <property type="project" value="UniProtKB-KW"/>
</dbReference>
<dbReference type="CDD" id="cd09272">
    <property type="entry name" value="RNase_HI_RT_Ty1"/>
    <property type="match status" value="1"/>
</dbReference>
<evidence type="ECO:0000256" key="2">
    <source>
        <dbReference type="ARBA" id="ARBA00022884"/>
    </source>
</evidence>
<feature type="compositionally biased region" description="Basic residues" evidence="3">
    <location>
        <begin position="207"/>
        <end position="216"/>
    </location>
</feature>
<dbReference type="PhylomeDB" id="B8MFW4"/>
<dbReference type="InterPro" id="IPR057670">
    <property type="entry name" value="SH3_retrovirus"/>
</dbReference>
<dbReference type="Pfam" id="PF25597">
    <property type="entry name" value="SH3_retrovirus"/>
    <property type="match status" value="1"/>
</dbReference>
<dbReference type="InterPro" id="IPR043502">
    <property type="entry name" value="DNA/RNA_pol_sf"/>
</dbReference>
<feature type="compositionally biased region" description="Low complexity" evidence="3">
    <location>
        <begin position="217"/>
        <end position="229"/>
    </location>
</feature>
<keyword evidence="6" id="KW-1185">Reference proteome</keyword>